<organism evidence="5 6">
    <name type="scientific">Pseudoroseomonas cervicalis ATCC 49957</name>
    <dbReference type="NCBI Taxonomy" id="525371"/>
    <lineage>
        <taxon>Bacteria</taxon>
        <taxon>Pseudomonadati</taxon>
        <taxon>Pseudomonadota</taxon>
        <taxon>Alphaproteobacteria</taxon>
        <taxon>Acetobacterales</taxon>
        <taxon>Roseomonadaceae</taxon>
        <taxon>Roseomonas</taxon>
    </lineage>
</organism>
<dbReference type="GO" id="GO:0003700">
    <property type="term" value="F:DNA-binding transcription factor activity"/>
    <property type="evidence" value="ECO:0007669"/>
    <property type="project" value="InterPro"/>
</dbReference>
<dbReference type="PROSITE" id="PS50949">
    <property type="entry name" value="HTH_GNTR"/>
    <property type="match status" value="1"/>
</dbReference>
<feature type="domain" description="HTH gntR-type" evidence="4">
    <location>
        <begin position="20"/>
        <end position="87"/>
    </location>
</feature>
<keyword evidence="6" id="KW-1185">Reference proteome</keyword>
<dbReference type="SUPFAM" id="SSF48008">
    <property type="entry name" value="GntR ligand-binding domain-like"/>
    <property type="match status" value="1"/>
</dbReference>
<keyword evidence="3" id="KW-0804">Transcription</keyword>
<dbReference type="HOGENOM" id="CLU_017584_5_2_5"/>
<dbReference type="InterPro" id="IPR036390">
    <property type="entry name" value="WH_DNA-bd_sf"/>
</dbReference>
<dbReference type="SUPFAM" id="SSF46785">
    <property type="entry name" value="Winged helix' DNA-binding domain"/>
    <property type="match status" value="1"/>
</dbReference>
<reference evidence="5 6" key="1">
    <citation type="submission" date="2010-04" db="EMBL/GenBank/DDBJ databases">
        <authorList>
            <person name="Qin X."/>
            <person name="Bachman B."/>
            <person name="Battles P."/>
            <person name="Bell A."/>
            <person name="Bess C."/>
            <person name="Bickham C."/>
            <person name="Chaboub L."/>
            <person name="Chen D."/>
            <person name="Coyle M."/>
            <person name="Deiros D.R."/>
            <person name="Dinh H."/>
            <person name="Forbes L."/>
            <person name="Fowler G."/>
            <person name="Francisco L."/>
            <person name="Fu Q."/>
            <person name="Gubbala S."/>
            <person name="Hale W."/>
            <person name="Han Y."/>
            <person name="Hemphill L."/>
            <person name="Highlander S.K."/>
            <person name="Hirani K."/>
            <person name="Hogues M."/>
            <person name="Jackson L."/>
            <person name="Jakkamsetti A."/>
            <person name="Javaid M."/>
            <person name="Jiang H."/>
            <person name="Korchina V."/>
            <person name="Kovar C."/>
            <person name="Lara F."/>
            <person name="Lee S."/>
            <person name="Mata R."/>
            <person name="Mathew T."/>
            <person name="Moen C."/>
            <person name="Morales K."/>
            <person name="Munidasa M."/>
            <person name="Nazareth L."/>
            <person name="Ngo R."/>
            <person name="Nguyen L."/>
            <person name="Okwuonu G."/>
            <person name="Ongeri F."/>
            <person name="Patil S."/>
            <person name="Petrosino J."/>
            <person name="Pham C."/>
            <person name="Pham P."/>
            <person name="Pu L.-L."/>
            <person name="Puazo M."/>
            <person name="Raj R."/>
            <person name="Reid J."/>
            <person name="Rouhana J."/>
            <person name="Saada N."/>
            <person name="Shang Y."/>
            <person name="Simmons D."/>
            <person name="Thornton R."/>
            <person name="Warren J."/>
            <person name="Weissenberger G."/>
            <person name="Zhang J."/>
            <person name="Zhang L."/>
            <person name="Zhou C."/>
            <person name="Zhu D."/>
            <person name="Muzny D."/>
            <person name="Worley K."/>
            <person name="Gibbs R."/>
        </authorList>
    </citation>
    <scope>NUCLEOTIDE SEQUENCE [LARGE SCALE GENOMIC DNA]</scope>
    <source>
        <strain evidence="5 6">ATCC 49957</strain>
    </source>
</reference>
<evidence type="ECO:0000256" key="1">
    <source>
        <dbReference type="ARBA" id="ARBA00023015"/>
    </source>
</evidence>
<dbReference type="InterPro" id="IPR011711">
    <property type="entry name" value="GntR_C"/>
</dbReference>
<comment type="caution">
    <text evidence="5">The sequence shown here is derived from an EMBL/GenBank/DDBJ whole genome shotgun (WGS) entry which is preliminary data.</text>
</comment>
<sequence length="234" mass="24697">MRPLPPDDEPPLLQPIGRRPTAGELAFDSLRAAILSLSPPPGAVLSRAALAAQLGLSQTPVREALLRLQAEGLVEVVPSASTRVARIDLESAGQARFLRLALELELVQALARQPPAGLAASLQGWLARQEALLGDHAGFAAADDGFHAALYEAAGRAPLWALVRSRSGHLDRLRRLHLPAPGKAASILAEHRALVAAILAGDPAAAASRLRAHFAGTLGELAQIRQARPDYFQP</sequence>
<dbReference type="AlphaFoldDB" id="D5RR07"/>
<dbReference type="PANTHER" id="PTHR43537">
    <property type="entry name" value="TRANSCRIPTIONAL REGULATOR, GNTR FAMILY"/>
    <property type="match status" value="1"/>
</dbReference>
<keyword evidence="2" id="KW-0238">DNA-binding</keyword>
<dbReference type="SMART" id="SM00895">
    <property type="entry name" value="FCD"/>
    <property type="match status" value="1"/>
</dbReference>
<evidence type="ECO:0000259" key="4">
    <source>
        <dbReference type="PROSITE" id="PS50949"/>
    </source>
</evidence>
<evidence type="ECO:0000256" key="3">
    <source>
        <dbReference type="ARBA" id="ARBA00023163"/>
    </source>
</evidence>
<dbReference type="RefSeq" id="WP_007002549.1">
    <property type="nucleotide sequence ID" value="NZ_GG770777.1"/>
</dbReference>
<name>D5RR07_9PROT</name>
<keyword evidence="1" id="KW-0805">Transcription regulation</keyword>
<dbReference type="PANTHER" id="PTHR43537:SF45">
    <property type="entry name" value="GNTR FAMILY REGULATORY PROTEIN"/>
    <property type="match status" value="1"/>
</dbReference>
<dbReference type="Proteomes" id="UP000005324">
    <property type="component" value="Unassembled WGS sequence"/>
</dbReference>
<dbReference type="InterPro" id="IPR008920">
    <property type="entry name" value="TF_FadR/GntR_C"/>
</dbReference>
<dbReference type="Gene3D" id="1.10.10.10">
    <property type="entry name" value="Winged helix-like DNA-binding domain superfamily/Winged helix DNA-binding domain"/>
    <property type="match status" value="1"/>
</dbReference>
<dbReference type="SMART" id="SM00345">
    <property type="entry name" value="HTH_GNTR"/>
    <property type="match status" value="1"/>
</dbReference>
<dbReference type="InterPro" id="IPR036388">
    <property type="entry name" value="WH-like_DNA-bd_sf"/>
</dbReference>
<gene>
    <name evidence="5" type="ORF">HMPREF0731_3519</name>
</gene>
<dbReference type="GO" id="GO:0003677">
    <property type="term" value="F:DNA binding"/>
    <property type="evidence" value="ECO:0007669"/>
    <property type="project" value="UniProtKB-KW"/>
</dbReference>
<evidence type="ECO:0000256" key="2">
    <source>
        <dbReference type="ARBA" id="ARBA00023125"/>
    </source>
</evidence>
<accession>D5RR07</accession>
<dbReference type="Pfam" id="PF07729">
    <property type="entry name" value="FCD"/>
    <property type="match status" value="1"/>
</dbReference>
<dbReference type="Gene3D" id="1.20.120.530">
    <property type="entry name" value="GntR ligand-binding domain-like"/>
    <property type="match status" value="1"/>
</dbReference>
<dbReference type="Pfam" id="PF00392">
    <property type="entry name" value="GntR"/>
    <property type="match status" value="1"/>
</dbReference>
<evidence type="ECO:0000313" key="5">
    <source>
        <dbReference type="EMBL" id="EFH10254.1"/>
    </source>
</evidence>
<protein>
    <submittedName>
        <fullName evidence="5">Transcriptional regulator, GntR family</fullName>
    </submittedName>
</protein>
<dbReference type="InterPro" id="IPR000524">
    <property type="entry name" value="Tscrpt_reg_HTH_GntR"/>
</dbReference>
<dbReference type="EMBL" id="ADVL01000681">
    <property type="protein sequence ID" value="EFH10254.1"/>
    <property type="molecule type" value="Genomic_DNA"/>
</dbReference>
<proteinExistence type="predicted"/>
<evidence type="ECO:0000313" key="6">
    <source>
        <dbReference type="Proteomes" id="UP000005324"/>
    </source>
</evidence>
<dbReference type="OrthoDB" id="9812290at2"/>